<dbReference type="NCBIfam" id="TIGR03433">
    <property type="entry name" value="padR_acidobact"/>
    <property type="match status" value="1"/>
</dbReference>
<reference evidence="2" key="1">
    <citation type="submission" date="2022-08" db="EMBL/GenBank/DDBJ databases">
        <title>Draft genome sequencing of Roseisolibacter agri AW1220.</title>
        <authorList>
            <person name="Tobiishi Y."/>
            <person name="Tonouchi A."/>
        </authorList>
    </citation>
    <scope>NUCLEOTIDE SEQUENCE</scope>
    <source>
        <strain evidence="2">AW1220</strain>
    </source>
</reference>
<dbReference type="PANTHER" id="PTHR33169:SF14">
    <property type="entry name" value="TRANSCRIPTIONAL REGULATOR RV3488"/>
    <property type="match status" value="1"/>
</dbReference>
<gene>
    <name evidence="2" type="primary">ywzG_5</name>
    <name evidence="2" type="ORF">rosag_33820</name>
</gene>
<keyword evidence="2" id="KW-0238">DNA-binding</keyword>
<dbReference type="InterPro" id="IPR052509">
    <property type="entry name" value="Metal_resp_DNA-bind_regulator"/>
</dbReference>
<dbReference type="SUPFAM" id="SSF46785">
    <property type="entry name" value="Winged helix' DNA-binding domain"/>
    <property type="match status" value="1"/>
</dbReference>
<organism evidence="2 3">
    <name type="scientific">Roseisolibacter agri</name>
    <dbReference type="NCBI Taxonomy" id="2014610"/>
    <lineage>
        <taxon>Bacteria</taxon>
        <taxon>Pseudomonadati</taxon>
        <taxon>Gemmatimonadota</taxon>
        <taxon>Gemmatimonadia</taxon>
        <taxon>Gemmatimonadales</taxon>
        <taxon>Gemmatimonadaceae</taxon>
        <taxon>Roseisolibacter</taxon>
    </lineage>
</organism>
<sequence>MADALPLVKGTLDVLVLKALSWTPMHGFEITAWLEGRSGGALGVQDSALYQALHRLEARGLAAAEWGVTANNQRARYYRLTDAGRAHLAAETAQWVRYAATVTDILTAAPRPA</sequence>
<dbReference type="Gene3D" id="1.10.10.10">
    <property type="entry name" value="Winged helix-like DNA-binding domain superfamily/Winged helix DNA-binding domain"/>
    <property type="match status" value="1"/>
</dbReference>
<dbReference type="InterPro" id="IPR017799">
    <property type="entry name" value="Tscrpt_reg_PadR_acidobac-type"/>
</dbReference>
<dbReference type="InterPro" id="IPR036390">
    <property type="entry name" value="WH_DNA-bd_sf"/>
</dbReference>
<accession>A0AA37Q5B9</accession>
<dbReference type="InterPro" id="IPR005149">
    <property type="entry name" value="Tscrpt_reg_PadR_N"/>
</dbReference>
<proteinExistence type="predicted"/>
<dbReference type="EMBL" id="BRXS01000005">
    <property type="protein sequence ID" value="GLC26869.1"/>
    <property type="molecule type" value="Genomic_DNA"/>
</dbReference>
<dbReference type="InterPro" id="IPR036388">
    <property type="entry name" value="WH-like_DNA-bd_sf"/>
</dbReference>
<evidence type="ECO:0000313" key="3">
    <source>
        <dbReference type="Proteomes" id="UP001161325"/>
    </source>
</evidence>
<keyword evidence="3" id="KW-1185">Reference proteome</keyword>
<comment type="caution">
    <text evidence="2">The sequence shown here is derived from an EMBL/GenBank/DDBJ whole genome shotgun (WGS) entry which is preliminary data.</text>
</comment>
<protein>
    <submittedName>
        <fullName evidence="2">DNA-binding protein YwzG</fullName>
    </submittedName>
</protein>
<dbReference type="GO" id="GO:0003677">
    <property type="term" value="F:DNA binding"/>
    <property type="evidence" value="ECO:0007669"/>
    <property type="project" value="UniProtKB-KW"/>
</dbReference>
<dbReference type="Pfam" id="PF03551">
    <property type="entry name" value="PadR"/>
    <property type="match status" value="1"/>
</dbReference>
<dbReference type="PANTHER" id="PTHR33169">
    <property type="entry name" value="PADR-FAMILY TRANSCRIPTIONAL REGULATOR"/>
    <property type="match status" value="1"/>
</dbReference>
<evidence type="ECO:0000313" key="2">
    <source>
        <dbReference type="EMBL" id="GLC26869.1"/>
    </source>
</evidence>
<evidence type="ECO:0000259" key="1">
    <source>
        <dbReference type="Pfam" id="PF03551"/>
    </source>
</evidence>
<feature type="domain" description="Transcription regulator PadR N-terminal" evidence="1">
    <location>
        <begin position="16"/>
        <end position="89"/>
    </location>
</feature>
<dbReference type="AlphaFoldDB" id="A0AA37Q5B9"/>
<name>A0AA37Q5B9_9BACT</name>
<dbReference type="RefSeq" id="WP_284351319.1">
    <property type="nucleotide sequence ID" value="NZ_BRXS01000005.1"/>
</dbReference>
<dbReference type="Proteomes" id="UP001161325">
    <property type="component" value="Unassembled WGS sequence"/>
</dbReference>